<proteinExistence type="predicted"/>
<name>A0A1H5I396_9PSED</name>
<protein>
    <submittedName>
        <fullName evidence="2">Uncharacterized protein</fullName>
    </submittedName>
</protein>
<dbReference type="Proteomes" id="UP000198985">
    <property type="component" value="Unassembled WGS sequence"/>
</dbReference>
<evidence type="ECO:0000256" key="1">
    <source>
        <dbReference type="SAM" id="MobiDB-lite"/>
    </source>
</evidence>
<accession>A0A1H5I396</accession>
<sequence length="453" mass="51275">MLKTQSITISRVSSFNDLPSRVESSPFHKCTAITGADHALAGKIIQFLSSHQGSISNEAGVPRERSNSTILPTRSHVEIKVLEQEKKLNLFDQSPYKEVACQNKKFEARLGESLSCNKELVSMAKKIREVTGSPMLFKDFSPEQQQKIKNESGFIGGAKELMNDVDSLDAHVLATLIKAEGKEYNVNDRERRQCMFNHVRSPDNPIYPWNDHSFDMEIFEVKNPIQFTEQMRNLISDRWSDLLKREVNLEDYLYGELGISPIDLRVGIMDIIQGASESDRKKLLKEALRISWSTSEFVADENNSRDSNPLGSEFRQHTTGARSNVVRVSDKNDPNVNKWVFEAVVNNKPVTSGPSGHTLRYLNHYAMCSEMLQLSNSSARDLPSLKEARLVMLANLIAPKDHHSYHEIMLASIGVYNGDEMLEYRSKDSYDDLKSTRVGSNALVQLNVELYSR</sequence>
<gene>
    <name evidence="2" type="ORF">SAMN04490194_1872</name>
</gene>
<dbReference type="EMBL" id="FNTY01000002">
    <property type="protein sequence ID" value="SEE34753.1"/>
    <property type="molecule type" value="Genomic_DNA"/>
</dbReference>
<dbReference type="RefSeq" id="WP_235864405.1">
    <property type="nucleotide sequence ID" value="NZ_FNTY01000002.1"/>
</dbReference>
<organism evidence="2 3">
    <name type="scientific">Pseudomonas migulae</name>
    <dbReference type="NCBI Taxonomy" id="78543"/>
    <lineage>
        <taxon>Bacteria</taxon>
        <taxon>Pseudomonadati</taxon>
        <taxon>Pseudomonadota</taxon>
        <taxon>Gammaproteobacteria</taxon>
        <taxon>Pseudomonadales</taxon>
        <taxon>Pseudomonadaceae</taxon>
        <taxon>Pseudomonas</taxon>
    </lineage>
</organism>
<reference evidence="2 3" key="1">
    <citation type="submission" date="2016-10" db="EMBL/GenBank/DDBJ databases">
        <authorList>
            <person name="de Groot N.N."/>
        </authorList>
    </citation>
    <scope>NUCLEOTIDE SEQUENCE [LARGE SCALE GENOMIC DNA]</scope>
    <source>
        <strain evidence="2 3">BS3662</strain>
    </source>
</reference>
<evidence type="ECO:0000313" key="3">
    <source>
        <dbReference type="Proteomes" id="UP000198985"/>
    </source>
</evidence>
<feature type="region of interest" description="Disordered" evidence="1">
    <location>
        <begin position="300"/>
        <end position="322"/>
    </location>
</feature>
<dbReference type="AlphaFoldDB" id="A0A1H5I396"/>
<evidence type="ECO:0000313" key="2">
    <source>
        <dbReference type="EMBL" id="SEE34753.1"/>
    </source>
</evidence>